<dbReference type="Pfam" id="PF05225">
    <property type="entry name" value="HTH_psq"/>
    <property type="match status" value="1"/>
</dbReference>
<evidence type="ECO:0000259" key="9">
    <source>
        <dbReference type="PROSITE" id="PS50157"/>
    </source>
</evidence>
<comment type="caution">
    <text evidence="10">The sequence shown here is derived from an EMBL/GenBank/DDBJ whole genome shotgun (WGS) entry which is preliminary data.</text>
</comment>
<evidence type="ECO:0000313" key="11">
    <source>
        <dbReference type="Proteomes" id="UP000007151"/>
    </source>
</evidence>
<comment type="similarity">
    <text evidence="7">Belongs to the snail C2H2-type zinc-finger protein family.</text>
</comment>
<evidence type="ECO:0000256" key="2">
    <source>
        <dbReference type="ARBA" id="ARBA00022723"/>
    </source>
</evidence>
<dbReference type="InterPro" id="IPR013087">
    <property type="entry name" value="Znf_C2H2_type"/>
</dbReference>
<dbReference type="SUPFAM" id="SSF46689">
    <property type="entry name" value="Homeodomain-like"/>
    <property type="match status" value="1"/>
</dbReference>
<dbReference type="EMBL" id="AGBW02008654">
    <property type="protein sequence ID" value="OWR52862.1"/>
    <property type="molecule type" value="Genomic_DNA"/>
</dbReference>
<feature type="domain" description="C2H2-type" evidence="9">
    <location>
        <begin position="315"/>
        <end position="342"/>
    </location>
</feature>
<reference evidence="10 11" key="1">
    <citation type="journal article" date="2011" name="Cell">
        <title>The monarch butterfly genome yields insights into long-distance migration.</title>
        <authorList>
            <person name="Zhan S."/>
            <person name="Merlin C."/>
            <person name="Boore J.L."/>
            <person name="Reppert S.M."/>
        </authorList>
    </citation>
    <scope>NUCLEOTIDE SEQUENCE [LARGE SCALE GENOMIC DNA]</scope>
    <source>
        <strain evidence="10">F-2</strain>
    </source>
</reference>
<evidence type="ECO:0000256" key="6">
    <source>
        <dbReference type="ARBA" id="ARBA00023242"/>
    </source>
</evidence>
<dbReference type="PROSITE" id="PS00028">
    <property type="entry name" value="ZINC_FINGER_C2H2_1"/>
    <property type="match status" value="5"/>
</dbReference>
<dbReference type="GO" id="GO:0000981">
    <property type="term" value="F:DNA-binding transcription factor activity, RNA polymerase II-specific"/>
    <property type="evidence" value="ECO:0007669"/>
    <property type="project" value="TreeGrafter"/>
</dbReference>
<dbReference type="InterPro" id="IPR009057">
    <property type="entry name" value="Homeodomain-like_sf"/>
</dbReference>
<evidence type="ECO:0000256" key="5">
    <source>
        <dbReference type="ARBA" id="ARBA00022833"/>
    </source>
</evidence>
<dbReference type="AlphaFoldDB" id="A0A212FGK2"/>
<comment type="subcellular location">
    <subcellularLocation>
        <location evidence="1">Nucleus</location>
    </subcellularLocation>
</comment>
<dbReference type="InParanoid" id="A0A212FGK2"/>
<dbReference type="PROSITE" id="PS50157">
    <property type="entry name" value="ZINC_FINGER_C2H2_2"/>
    <property type="match status" value="5"/>
</dbReference>
<proteinExistence type="inferred from homology"/>
<gene>
    <name evidence="10" type="ORF">KGM_205192</name>
</gene>
<feature type="domain" description="C2H2-type" evidence="9">
    <location>
        <begin position="227"/>
        <end position="255"/>
    </location>
</feature>
<evidence type="ECO:0000256" key="3">
    <source>
        <dbReference type="ARBA" id="ARBA00022737"/>
    </source>
</evidence>
<dbReference type="FunCoup" id="A0A212FGK2">
    <property type="interactions" value="182"/>
</dbReference>
<dbReference type="Gene3D" id="3.30.160.60">
    <property type="entry name" value="Classic Zinc Finger"/>
    <property type="match status" value="3"/>
</dbReference>
<dbReference type="PANTHER" id="PTHR24388">
    <property type="entry name" value="ZINC FINGER PROTEIN"/>
    <property type="match status" value="1"/>
</dbReference>
<feature type="domain" description="C2H2-type" evidence="9">
    <location>
        <begin position="286"/>
        <end position="314"/>
    </location>
</feature>
<keyword evidence="4 8" id="KW-0863">Zinc-finger</keyword>
<dbReference type="PANTHER" id="PTHR24388:SF103">
    <property type="entry name" value="C2H2-TYPE DOMAIN-CONTAINING PROTEIN"/>
    <property type="match status" value="1"/>
</dbReference>
<dbReference type="Pfam" id="PF13894">
    <property type="entry name" value="zf-C2H2_4"/>
    <property type="match status" value="1"/>
</dbReference>
<evidence type="ECO:0000256" key="4">
    <source>
        <dbReference type="ARBA" id="ARBA00022771"/>
    </source>
</evidence>
<keyword evidence="6" id="KW-0539">Nucleus</keyword>
<dbReference type="eggNOG" id="KOG1721">
    <property type="taxonomic scope" value="Eukaryota"/>
</dbReference>
<accession>A0A212FGK2</accession>
<organism evidence="10 11">
    <name type="scientific">Danaus plexippus plexippus</name>
    <dbReference type="NCBI Taxonomy" id="278856"/>
    <lineage>
        <taxon>Eukaryota</taxon>
        <taxon>Metazoa</taxon>
        <taxon>Ecdysozoa</taxon>
        <taxon>Arthropoda</taxon>
        <taxon>Hexapoda</taxon>
        <taxon>Insecta</taxon>
        <taxon>Pterygota</taxon>
        <taxon>Neoptera</taxon>
        <taxon>Endopterygota</taxon>
        <taxon>Lepidoptera</taxon>
        <taxon>Glossata</taxon>
        <taxon>Ditrysia</taxon>
        <taxon>Papilionoidea</taxon>
        <taxon>Nymphalidae</taxon>
        <taxon>Danainae</taxon>
        <taxon>Danaini</taxon>
        <taxon>Danaina</taxon>
        <taxon>Danaus</taxon>
        <taxon>Danaus</taxon>
    </lineage>
</organism>
<evidence type="ECO:0000256" key="1">
    <source>
        <dbReference type="ARBA" id="ARBA00004123"/>
    </source>
</evidence>
<dbReference type="GO" id="GO:0000978">
    <property type="term" value="F:RNA polymerase II cis-regulatory region sequence-specific DNA binding"/>
    <property type="evidence" value="ECO:0007669"/>
    <property type="project" value="TreeGrafter"/>
</dbReference>
<dbReference type="Proteomes" id="UP000007151">
    <property type="component" value="Unassembled WGS sequence"/>
</dbReference>
<keyword evidence="11" id="KW-1185">Reference proteome</keyword>
<dbReference type="Gene3D" id="1.10.10.60">
    <property type="entry name" value="Homeodomain-like"/>
    <property type="match status" value="1"/>
</dbReference>
<feature type="domain" description="C2H2-type" evidence="9">
    <location>
        <begin position="342"/>
        <end position="364"/>
    </location>
</feature>
<dbReference type="GO" id="GO:0005634">
    <property type="term" value="C:nucleus"/>
    <property type="evidence" value="ECO:0007669"/>
    <property type="project" value="UniProtKB-SubCell"/>
</dbReference>
<dbReference type="InterPro" id="IPR036236">
    <property type="entry name" value="Znf_C2H2_sf"/>
</dbReference>
<dbReference type="GO" id="GO:0008270">
    <property type="term" value="F:zinc ion binding"/>
    <property type="evidence" value="ECO:0007669"/>
    <property type="project" value="UniProtKB-KW"/>
</dbReference>
<keyword evidence="2" id="KW-0479">Metal-binding</keyword>
<sequence length="371" mass="43841">MRQAIKAVRSGEMTCTIAAITYGVPKKTLTAKANDKDRDEDDSKDSTSEKHYKLIEEIKNILKFTNAIPFKTKTTRYYCAYCSTDGPIFEDGDCLRLHTRLEHDKERLRGVEKFMRPQWMNEIVKLDIEGLHCTACRVRLPDWNRMFVHFANAHNIEFDQAYTRVIPYALTSQLRCVLCKEGFHNYGHVDSHMNHHYSNYICHQCGDTFLAASRFDKHLKVHKIGNYPCELCDKVFTLEKYRTKHKNLVHDQKSMVKCLYCSEKFVGLFQRHLHVTEQHKDKVKVYTCELCGNCYTWKTYFLAHMRRRHGTDKKHQCKHCDKSFLMKYELRNHMIRHTDEKFLCGLCGKSFKRMLTLKKHCLAHEEFSAED</sequence>
<name>A0A212FGK2_DANPL</name>
<evidence type="ECO:0000256" key="7">
    <source>
        <dbReference type="ARBA" id="ARBA00037948"/>
    </source>
</evidence>
<dbReference type="InterPro" id="IPR050527">
    <property type="entry name" value="Snail/Krueppel_Znf"/>
</dbReference>
<dbReference type="SMART" id="SM00355">
    <property type="entry name" value="ZnF_C2H2"/>
    <property type="match status" value="9"/>
</dbReference>
<protein>
    <submittedName>
        <fullName evidence="10">Zinc finger protein 160</fullName>
    </submittedName>
</protein>
<dbReference type="SUPFAM" id="SSF57667">
    <property type="entry name" value="beta-beta-alpha zinc fingers"/>
    <property type="match status" value="4"/>
</dbReference>
<feature type="domain" description="C2H2-type" evidence="9">
    <location>
        <begin position="200"/>
        <end position="222"/>
    </location>
</feature>
<keyword evidence="3" id="KW-0677">Repeat</keyword>
<keyword evidence="5" id="KW-0862">Zinc</keyword>
<evidence type="ECO:0000256" key="8">
    <source>
        <dbReference type="PROSITE-ProRule" id="PRU00042"/>
    </source>
</evidence>
<evidence type="ECO:0000313" key="10">
    <source>
        <dbReference type="EMBL" id="OWR52862.1"/>
    </source>
</evidence>
<dbReference type="KEGG" id="dpl:KGM_205192"/>
<dbReference type="InterPro" id="IPR007889">
    <property type="entry name" value="HTH_Psq"/>
</dbReference>